<protein>
    <recommendedName>
        <fullName evidence="2">Methyltransferase FkbM domain-containing protein</fullName>
    </recommendedName>
</protein>
<dbReference type="AlphaFoldDB" id="A0A382QDL9"/>
<gene>
    <name evidence="1" type="ORF">METZ01_LOCUS335175</name>
</gene>
<name>A0A382QDL9_9ZZZZ</name>
<evidence type="ECO:0000313" key="1">
    <source>
        <dbReference type="EMBL" id="SVC82321.1"/>
    </source>
</evidence>
<sequence length="277" mass="32486">MFPELKRHLDMTTLRHWSKKIANAKNILNKSGEKYYSQNDEDGILLEILNRINKKMGSFLEIGVAGLSWHTLSKERNGTENNTIILLMLGWKGIWIDNRDIDIRLDEDSILKFDKKFITKNNCIETVEKNLELLKLEKKDISVISVDIDGNDFYIVQTLLDNKFVPDCLIVEYNSKFPPPILYNLEYDENYKWTGYDDQGTSLQYWIDHLEKFNYKLVCCNITGSNAFFVNKKYSKKFKDIPKNINDIFYPADYNWFVTTGHAASPKTIEYFANKKK</sequence>
<organism evidence="1">
    <name type="scientific">marine metagenome</name>
    <dbReference type="NCBI Taxonomy" id="408172"/>
    <lineage>
        <taxon>unclassified sequences</taxon>
        <taxon>metagenomes</taxon>
        <taxon>ecological metagenomes</taxon>
    </lineage>
</organism>
<evidence type="ECO:0008006" key="2">
    <source>
        <dbReference type="Google" id="ProtNLM"/>
    </source>
</evidence>
<dbReference type="EMBL" id="UINC01112994">
    <property type="protein sequence ID" value="SVC82321.1"/>
    <property type="molecule type" value="Genomic_DNA"/>
</dbReference>
<proteinExistence type="predicted"/>
<reference evidence="1" key="1">
    <citation type="submission" date="2018-05" db="EMBL/GenBank/DDBJ databases">
        <authorList>
            <person name="Lanie J.A."/>
            <person name="Ng W.-L."/>
            <person name="Kazmierczak K.M."/>
            <person name="Andrzejewski T.M."/>
            <person name="Davidsen T.M."/>
            <person name="Wayne K.J."/>
            <person name="Tettelin H."/>
            <person name="Glass J.I."/>
            <person name="Rusch D."/>
            <person name="Podicherti R."/>
            <person name="Tsui H.-C.T."/>
            <person name="Winkler M.E."/>
        </authorList>
    </citation>
    <scope>NUCLEOTIDE SEQUENCE</scope>
</reference>
<accession>A0A382QDL9</accession>